<protein>
    <submittedName>
        <fullName evidence="1">Uncharacterized protein</fullName>
    </submittedName>
</protein>
<organism evidence="1 2">
    <name type="scientific">Deinococcus soli</name>
    <name type="common">ex Cha et al. 2016</name>
    <dbReference type="NCBI Taxonomy" id="1309411"/>
    <lineage>
        <taxon>Bacteria</taxon>
        <taxon>Thermotogati</taxon>
        <taxon>Deinococcota</taxon>
        <taxon>Deinococci</taxon>
        <taxon>Deinococcales</taxon>
        <taxon>Deinococcaceae</taxon>
        <taxon>Deinococcus</taxon>
    </lineage>
</organism>
<accession>A0AAE3XBJ9</accession>
<dbReference type="RefSeq" id="WP_309853359.1">
    <property type="nucleotide sequence ID" value="NZ_JAVDQJ010000004.1"/>
</dbReference>
<evidence type="ECO:0000313" key="1">
    <source>
        <dbReference type="EMBL" id="MDR6218775.1"/>
    </source>
</evidence>
<comment type="caution">
    <text evidence="1">The sequence shown here is derived from an EMBL/GenBank/DDBJ whole genome shotgun (WGS) entry which is preliminary data.</text>
</comment>
<proteinExistence type="predicted"/>
<dbReference type="Proteomes" id="UP001185331">
    <property type="component" value="Unassembled WGS sequence"/>
</dbReference>
<reference evidence="1" key="1">
    <citation type="submission" date="2023-07" db="EMBL/GenBank/DDBJ databases">
        <title>Sorghum-associated microbial communities from plants grown in Nebraska, USA.</title>
        <authorList>
            <person name="Schachtman D."/>
        </authorList>
    </citation>
    <scope>NUCLEOTIDE SEQUENCE</scope>
    <source>
        <strain evidence="1">BE330</strain>
    </source>
</reference>
<dbReference type="AlphaFoldDB" id="A0AAE3XBJ9"/>
<dbReference type="EMBL" id="JAVDQK010000005">
    <property type="protein sequence ID" value="MDR6218775.1"/>
    <property type="molecule type" value="Genomic_DNA"/>
</dbReference>
<evidence type="ECO:0000313" key="2">
    <source>
        <dbReference type="Proteomes" id="UP001185331"/>
    </source>
</evidence>
<gene>
    <name evidence="1" type="ORF">J2Y00_002372</name>
</gene>
<name>A0AAE3XBJ9_9DEIO</name>
<sequence>MSAAEDLRAQATGQLLLRDVCTPSGPVRRVMVLGLLAVPATEDYGDDLLWDLSGTRNRRATGYELLLTLTPREPAALTLAQRSKDPGAALTPPVLSRSGVAGEALLRRTSARAPDGRHVMMVAGTLWTARRSALGGDMMHAAFGGDRMGALVVALQPLQVLEARYRGYRADQLVTSPIWRV</sequence>